<dbReference type="InterPro" id="IPR028994">
    <property type="entry name" value="Integrin_alpha_N"/>
</dbReference>
<feature type="domain" description="ASPIC/UnbV" evidence="2">
    <location>
        <begin position="463"/>
        <end position="529"/>
    </location>
</feature>
<dbReference type="PANTHER" id="PTHR16026">
    <property type="entry name" value="CARTILAGE ACIDIC PROTEIN 1"/>
    <property type="match status" value="1"/>
</dbReference>
<name>A0A432MDI6_9BACT</name>
<evidence type="ECO:0000313" key="4">
    <source>
        <dbReference type="Proteomes" id="UP000280296"/>
    </source>
</evidence>
<comment type="caution">
    <text evidence="3">The sequence shown here is derived from an EMBL/GenBank/DDBJ whole genome shotgun (WGS) entry which is preliminary data.</text>
</comment>
<dbReference type="InterPro" id="IPR027039">
    <property type="entry name" value="Crtac1"/>
</dbReference>
<dbReference type="EMBL" id="RYZH01000069">
    <property type="protein sequence ID" value="RUL82787.1"/>
    <property type="molecule type" value="Genomic_DNA"/>
</dbReference>
<evidence type="ECO:0000256" key="1">
    <source>
        <dbReference type="ARBA" id="ARBA00022729"/>
    </source>
</evidence>
<dbReference type="OrthoDB" id="5287961at2"/>
<keyword evidence="4" id="KW-1185">Reference proteome</keyword>
<dbReference type="Pfam" id="PF13517">
    <property type="entry name" value="FG-GAP_3"/>
    <property type="match status" value="2"/>
</dbReference>
<evidence type="ECO:0000313" key="3">
    <source>
        <dbReference type="EMBL" id="RUL82787.1"/>
    </source>
</evidence>
<dbReference type="PANTHER" id="PTHR16026:SF0">
    <property type="entry name" value="CARTILAGE ACIDIC PROTEIN 1"/>
    <property type="match status" value="1"/>
</dbReference>
<sequence>MTETRHYPTANASGVAIFDADGDGRMDLYFASNTYLPLGSSEEGKNRLYRNNGDGTFTDATEQSGLGFHGFCHGIVVGDLDNDGDQDVFLACYGPNRLYRNEGDGTFTDVSEEAGVENMARTVIDRETDASGNVVERERTLINWASGGALLDYDGDGDLDLYVAIHGDWRLPEDDKWCGFEDRGIRLYCNPRQIRTVKHVLYRNDGDLRFTDVTDAAGVGRGDADKGHGFGVVAADLNADGWIDLYVANDQNPNFLFLNNGDGTFTDATETSGAAFDIDGMAQSGMGVDAEDVDGDGLPELFVTNFQNEYNTLYRNTGDGFFTDMTPFYGLSQDSRPWVGWGCALADFDSDGWPDCFVVNGHVDANHPDYEYQEPPLLLRNVSPGDDPRSRRFKLSTLGVGSYFDAKHVGRGVAFGDLDDDGDIDIVVNHKDDRPALLRNETPLGENHWIRLVLTGTRSNRDAVGATITVEAGGTTIHRQRKSGTSMLSSNDPRVIIGLGPAETIDRLTVRWPSGAETVLEGVAVDRELAIVEPVEGDGEASAEGSGVAS</sequence>
<accession>A0A432MDI6</accession>
<gene>
    <name evidence="3" type="ORF">TsocGM_23310</name>
</gene>
<dbReference type="InterPro" id="IPR013517">
    <property type="entry name" value="FG-GAP"/>
</dbReference>
<reference evidence="3 4" key="1">
    <citation type="submission" date="2018-12" db="EMBL/GenBank/DDBJ databases">
        <authorList>
            <person name="Toschakov S.V."/>
        </authorList>
    </citation>
    <scope>NUCLEOTIDE SEQUENCE [LARGE SCALE GENOMIC DNA]</scope>
    <source>
        <strain evidence="3 4">GM2012</strain>
    </source>
</reference>
<dbReference type="InterPro" id="IPR011519">
    <property type="entry name" value="UnbV_ASPIC"/>
</dbReference>
<dbReference type="Gene3D" id="2.130.10.130">
    <property type="entry name" value="Integrin alpha, N-terminal"/>
    <property type="match status" value="2"/>
</dbReference>
<evidence type="ECO:0000259" key="2">
    <source>
        <dbReference type="Pfam" id="PF07593"/>
    </source>
</evidence>
<protein>
    <submittedName>
        <fullName evidence="3">CRTAC1 family protein</fullName>
    </submittedName>
</protein>
<dbReference type="AlphaFoldDB" id="A0A432MDI6"/>
<keyword evidence="1" id="KW-0732">Signal</keyword>
<organism evidence="3 4">
    <name type="scientific">Tautonia sociabilis</name>
    <dbReference type="NCBI Taxonomy" id="2080755"/>
    <lineage>
        <taxon>Bacteria</taxon>
        <taxon>Pseudomonadati</taxon>
        <taxon>Planctomycetota</taxon>
        <taxon>Planctomycetia</taxon>
        <taxon>Isosphaerales</taxon>
        <taxon>Isosphaeraceae</taxon>
        <taxon>Tautonia</taxon>
    </lineage>
</organism>
<dbReference type="Proteomes" id="UP000280296">
    <property type="component" value="Unassembled WGS sequence"/>
</dbReference>
<proteinExistence type="predicted"/>
<reference evidence="3 4" key="2">
    <citation type="submission" date="2019-01" db="EMBL/GenBank/DDBJ databases">
        <title>Tautonia sociabilis, a novel thermotolerant planctomycete of Isosphaeraceae family, isolated from a 4000 m deep subterranean habitat.</title>
        <authorList>
            <person name="Kovaleva O.L."/>
            <person name="Elcheninov A.G."/>
            <person name="Van Heerden E."/>
            <person name="Toshchakov S.V."/>
            <person name="Novikov A."/>
            <person name="Bonch-Osmolovskaya E.A."/>
            <person name="Kublanov I.V."/>
        </authorList>
    </citation>
    <scope>NUCLEOTIDE SEQUENCE [LARGE SCALE GENOMIC DNA]</scope>
    <source>
        <strain evidence="3 4">GM2012</strain>
    </source>
</reference>
<dbReference type="SUPFAM" id="SSF69318">
    <property type="entry name" value="Integrin alpha N-terminal domain"/>
    <property type="match status" value="2"/>
</dbReference>
<dbReference type="Pfam" id="PF07593">
    <property type="entry name" value="UnbV_ASPIC"/>
    <property type="match status" value="1"/>
</dbReference>